<evidence type="ECO:0000313" key="3">
    <source>
        <dbReference type="Proteomes" id="UP000317496"/>
    </source>
</evidence>
<dbReference type="SMART" id="SM00855">
    <property type="entry name" value="PGAM"/>
    <property type="match status" value="1"/>
</dbReference>
<protein>
    <submittedName>
        <fullName evidence="2">Histidine phosphatase family protein</fullName>
    </submittedName>
</protein>
<dbReference type="Proteomes" id="UP000317496">
    <property type="component" value="Chromosome"/>
</dbReference>
<accession>A0A516H126</accession>
<proteinExistence type="predicted"/>
<dbReference type="Gene3D" id="3.40.50.1240">
    <property type="entry name" value="Phosphoglycerate mutase-like"/>
    <property type="match status" value="1"/>
</dbReference>
<dbReference type="KEGG" id="fer:FNB15_09535"/>
<keyword evidence="1" id="KW-0732">Signal</keyword>
<feature type="signal peptide" evidence="1">
    <location>
        <begin position="1"/>
        <end position="19"/>
    </location>
</feature>
<evidence type="ECO:0000256" key="1">
    <source>
        <dbReference type="SAM" id="SignalP"/>
    </source>
</evidence>
<sequence length="187" mass="19377">MMFRTVWFAVILCCGAVGAEVARASPRLWEALRSGEAVALVRHAEAPGTGDPAGFRLDDCATQRNLSPDGRAQAARLGEAFRRQGIAAAEIRSSAWCRCRDTASGLALGPVQVAAPLNSFFGASGAAADSTTALRQLIAALPAAKPAVLVTHQVNITALTGIFPRSGEVIVVRRDGLATLGRLDAGG</sequence>
<dbReference type="InterPro" id="IPR013078">
    <property type="entry name" value="His_Pase_superF_clade-1"/>
</dbReference>
<keyword evidence="3" id="KW-1185">Reference proteome</keyword>
<dbReference type="SUPFAM" id="SSF53254">
    <property type="entry name" value="Phosphoglycerate mutase-like"/>
    <property type="match status" value="1"/>
</dbReference>
<evidence type="ECO:0000313" key="2">
    <source>
        <dbReference type="EMBL" id="QDO97491.1"/>
    </source>
</evidence>
<name>A0A516H126_9PROT</name>
<dbReference type="AlphaFoldDB" id="A0A516H126"/>
<dbReference type="Pfam" id="PF00300">
    <property type="entry name" value="His_Phos_1"/>
    <property type="match status" value="1"/>
</dbReference>
<organism evidence="2 3">
    <name type="scientific">Ferrovibrio terrae</name>
    <dbReference type="NCBI Taxonomy" id="2594003"/>
    <lineage>
        <taxon>Bacteria</taxon>
        <taxon>Pseudomonadati</taxon>
        <taxon>Pseudomonadota</taxon>
        <taxon>Alphaproteobacteria</taxon>
        <taxon>Rhodospirillales</taxon>
        <taxon>Rhodospirillaceae</taxon>
        <taxon>Ferrovibrio</taxon>
    </lineage>
</organism>
<dbReference type="EMBL" id="CP041636">
    <property type="protein sequence ID" value="QDO97491.1"/>
    <property type="molecule type" value="Genomic_DNA"/>
</dbReference>
<feature type="chain" id="PRO_5022016765" evidence="1">
    <location>
        <begin position="20"/>
        <end position="187"/>
    </location>
</feature>
<dbReference type="RefSeq" id="WP_144068472.1">
    <property type="nucleotide sequence ID" value="NZ_CP041636.1"/>
</dbReference>
<dbReference type="InterPro" id="IPR029033">
    <property type="entry name" value="His_PPase_superfam"/>
</dbReference>
<dbReference type="OrthoDB" id="2237472at2"/>
<dbReference type="CDD" id="cd07040">
    <property type="entry name" value="HP"/>
    <property type="match status" value="1"/>
</dbReference>
<gene>
    <name evidence="2" type="ORF">FNB15_09535</name>
</gene>
<reference evidence="2 3" key="1">
    <citation type="submission" date="2019-07" db="EMBL/GenBank/DDBJ databases">
        <title>Genome sequencing for Ferrovibrio sp. K5.</title>
        <authorList>
            <person name="Park S.-J."/>
        </authorList>
    </citation>
    <scope>NUCLEOTIDE SEQUENCE [LARGE SCALE GENOMIC DNA]</scope>
    <source>
        <strain evidence="2 3">K5</strain>
    </source>
</reference>